<accession>A0ACB5T860</accession>
<comment type="caution">
    <text evidence="1">The sequence shown here is derived from an EMBL/GenBank/DDBJ whole genome shotgun (WGS) entry which is preliminary data.</text>
</comment>
<reference evidence="1" key="1">
    <citation type="submission" date="2023-04" db="EMBL/GenBank/DDBJ databases">
        <title>Ambrosiozyma monospora NBRC 10751.</title>
        <authorList>
            <person name="Ichikawa N."/>
            <person name="Sato H."/>
            <person name="Tonouchi N."/>
        </authorList>
    </citation>
    <scope>NUCLEOTIDE SEQUENCE</scope>
    <source>
        <strain evidence="1">NBRC 10751</strain>
    </source>
</reference>
<gene>
    <name evidence="1" type="ORF">Amon02_000604800</name>
</gene>
<dbReference type="Proteomes" id="UP001165064">
    <property type="component" value="Unassembled WGS sequence"/>
</dbReference>
<keyword evidence="2" id="KW-1185">Reference proteome</keyword>
<dbReference type="EMBL" id="BSXS01004609">
    <property type="protein sequence ID" value="GME83242.1"/>
    <property type="molecule type" value="Genomic_DNA"/>
</dbReference>
<evidence type="ECO:0000313" key="2">
    <source>
        <dbReference type="Proteomes" id="UP001165064"/>
    </source>
</evidence>
<proteinExistence type="predicted"/>
<sequence>MLVYTKPQSNHQLLPIVASCNSDPVLITVGIDVTVSSVEVTPPPPLPQDKSQVDSVMKMELPSITGVLLLLLLLLCGNLESVEELRLSWVYHYCFEMNQIAPAMSFCVVANDVIEPWLIDGNYGFFFANSS</sequence>
<name>A0ACB5T860_AMBMO</name>
<organism evidence="1 2">
    <name type="scientific">Ambrosiozyma monospora</name>
    <name type="common">Yeast</name>
    <name type="synonym">Endomycopsis monosporus</name>
    <dbReference type="NCBI Taxonomy" id="43982"/>
    <lineage>
        <taxon>Eukaryota</taxon>
        <taxon>Fungi</taxon>
        <taxon>Dikarya</taxon>
        <taxon>Ascomycota</taxon>
        <taxon>Saccharomycotina</taxon>
        <taxon>Pichiomycetes</taxon>
        <taxon>Pichiales</taxon>
        <taxon>Pichiaceae</taxon>
        <taxon>Ambrosiozyma</taxon>
    </lineage>
</organism>
<evidence type="ECO:0000313" key="1">
    <source>
        <dbReference type="EMBL" id="GME83242.1"/>
    </source>
</evidence>
<protein>
    <submittedName>
        <fullName evidence="1">Unnamed protein product</fullName>
    </submittedName>
</protein>